<comment type="caution">
    <text evidence="1">The sequence shown here is derived from an EMBL/GenBank/DDBJ whole genome shotgun (WGS) entry which is preliminary data.</text>
</comment>
<protein>
    <submittedName>
        <fullName evidence="1">Uncharacterized protein</fullName>
    </submittedName>
</protein>
<proteinExistence type="predicted"/>
<organism evidence="1 2">
    <name type="scientific">Discina gigas</name>
    <dbReference type="NCBI Taxonomy" id="1032678"/>
    <lineage>
        <taxon>Eukaryota</taxon>
        <taxon>Fungi</taxon>
        <taxon>Dikarya</taxon>
        <taxon>Ascomycota</taxon>
        <taxon>Pezizomycotina</taxon>
        <taxon>Pezizomycetes</taxon>
        <taxon>Pezizales</taxon>
        <taxon>Discinaceae</taxon>
        <taxon>Discina</taxon>
    </lineage>
</organism>
<evidence type="ECO:0000313" key="1">
    <source>
        <dbReference type="EMBL" id="KAL0630588.1"/>
    </source>
</evidence>
<sequence length="124" mass="14047">MAVLKFVGGMSYEGASEGSRAQLWYIDSETVMLDLVSKPYDVLQPDTHFAAVAKRRSSGRFETPWVYLMNPAGGVHIEGSVVIKFHIAHLEDEKIRIIGNWTAEDEETVFRFDSHLHRAFEFGT</sequence>
<dbReference type="EMBL" id="JBBBZM010000487">
    <property type="protein sequence ID" value="KAL0630588.1"/>
    <property type="molecule type" value="Genomic_DNA"/>
</dbReference>
<accession>A0ABR3G403</accession>
<keyword evidence="2" id="KW-1185">Reference proteome</keyword>
<gene>
    <name evidence="1" type="ORF">Q9L58_010563</name>
</gene>
<reference evidence="1 2" key="1">
    <citation type="submission" date="2024-02" db="EMBL/GenBank/DDBJ databases">
        <title>Discinaceae phylogenomics.</title>
        <authorList>
            <person name="Dirks A.C."/>
            <person name="James T.Y."/>
        </authorList>
    </citation>
    <scope>NUCLEOTIDE SEQUENCE [LARGE SCALE GENOMIC DNA]</scope>
    <source>
        <strain evidence="1 2">ACD0624</strain>
    </source>
</reference>
<dbReference type="Proteomes" id="UP001447188">
    <property type="component" value="Unassembled WGS sequence"/>
</dbReference>
<name>A0ABR3G403_9PEZI</name>
<evidence type="ECO:0000313" key="2">
    <source>
        <dbReference type="Proteomes" id="UP001447188"/>
    </source>
</evidence>